<keyword evidence="2" id="KW-0378">Hydrolase</keyword>
<dbReference type="Gene3D" id="3.20.20.80">
    <property type="entry name" value="Glycosidases"/>
    <property type="match status" value="1"/>
</dbReference>
<dbReference type="PRINTS" id="PR00131">
    <property type="entry name" value="GLHYDRLASE1"/>
</dbReference>
<dbReference type="AlphaFoldDB" id="A0A830GU95"/>
<evidence type="ECO:0000313" key="5">
    <source>
        <dbReference type="EMBL" id="GGP21430.1"/>
    </source>
</evidence>
<evidence type="ECO:0000256" key="2">
    <source>
        <dbReference type="ARBA" id="ARBA00022801"/>
    </source>
</evidence>
<keyword evidence="6" id="KW-1185">Reference proteome</keyword>
<evidence type="ECO:0000313" key="6">
    <source>
        <dbReference type="Proteomes" id="UP000610960"/>
    </source>
</evidence>
<dbReference type="EMBL" id="BMNL01000003">
    <property type="protein sequence ID" value="GGP21430.1"/>
    <property type="molecule type" value="Genomic_DNA"/>
</dbReference>
<evidence type="ECO:0000256" key="3">
    <source>
        <dbReference type="ARBA" id="ARBA00023295"/>
    </source>
</evidence>
<dbReference type="InterPro" id="IPR017853">
    <property type="entry name" value="GH"/>
</dbReference>
<organism evidence="5 6">
    <name type="scientific">Thermocladium modestius</name>
    <dbReference type="NCBI Taxonomy" id="62609"/>
    <lineage>
        <taxon>Archaea</taxon>
        <taxon>Thermoproteota</taxon>
        <taxon>Thermoprotei</taxon>
        <taxon>Thermoproteales</taxon>
        <taxon>Thermoproteaceae</taxon>
        <taxon>Thermocladium</taxon>
    </lineage>
</organism>
<proteinExistence type="inferred from homology"/>
<dbReference type="Proteomes" id="UP000610960">
    <property type="component" value="Unassembled WGS sequence"/>
</dbReference>
<keyword evidence="3" id="KW-0326">Glycosidase</keyword>
<reference evidence="5" key="1">
    <citation type="journal article" date="2014" name="Int. J. Syst. Evol. Microbiol.">
        <title>Complete genome sequence of Corynebacterium casei LMG S-19264T (=DSM 44701T), isolated from a smear-ripened cheese.</title>
        <authorList>
            <consortium name="US DOE Joint Genome Institute (JGI-PGF)"/>
            <person name="Walter F."/>
            <person name="Albersmeier A."/>
            <person name="Kalinowski J."/>
            <person name="Ruckert C."/>
        </authorList>
    </citation>
    <scope>NUCLEOTIDE SEQUENCE</scope>
    <source>
        <strain evidence="5">JCM 10088</strain>
    </source>
</reference>
<protein>
    <submittedName>
        <fullName evidence="5">Beta-glucosidase</fullName>
    </submittedName>
</protein>
<accession>A0A830GU95</accession>
<dbReference type="InterPro" id="IPR001360">
    <property type="entry name" value="Glyco_hydro_1"/>
</dbReference>
<evidence type="ECO:0000256" key="4">
    <source>
        <dbReference type="RuleBase" id="RU003690"/>
    </source>
</evidence>
<dbReference type="GO" id="GO:0005975">
    <property type="term" value="P:carbohydrate metabolic process"/>
    <property type="evidence" value="ECO:0007669"/>
    <property type="project" value="InterPro"/>
</dbReference>
<dbReference type="Pfam" id="PF00232">
    <property type="entry name" value="Glyco_hydro_1"/>
    <property type="match status" value="1"/>
</dbReference>
<reference evidence="5" key="2">
    <citation type="submission" date="2020-09" db="EMBL/GenBank/DDBJ databases">
        <authorList>
            <person name="Sun Q."/>
            <person name="Ohkuma M."/>
        </authorList>
    </citation>
    <scope>NUCLEOTIDE SEQUENCE</scope>
    <source>
        <strain evidence="5">JCM 10088</strain>
    </source>
</reference>
<dbReference type="PANTHER" id="PTHR10353:SF209">
    <property type="entry name" value="GALACTOLIPID GALACTOSYLTRANSFERASE SFR2, CHLOROPLASTIC"/>
    <property type="match status" value="1"/>
</dbReference>
<name>A0A830GU95_9CREN</name>
<comment type="similarity">
    <text evidence="1 4">Belongs to the glycosyl hydrolase 1 family.</text>
</comment>
<dbReference type="SUPFAM" id="SSF51445">
    <property type="entry name" value="(Trans)glycosidases"/>
    <property type="match status" value="1"/>
</dbReference>
<comment type="caution">
    <text evidence="5">The sequence shown here is derived from an EMBL/GenBank/DDBJ whole genome shotgun (WGS) entry which is preliminary data.</text>
</comment>
<dbReference type="GO" id="GO:0008422">
    <property type="term" value="F:beta-glucosidase activity"/>
    <property type="evidence" value="ECO:0007669"/>
    <property type="project" value="TreeGrafter"/>
</dbReference>
<dbReference type="PANTHER" id="PTHR10353">
    <property type="entry name" value="GLYCOSYL HYDROLASE"/>
    <property type="match status" value="1"/>
</dbReference>
<evidence type="ECO:0000256" key="1">
    <source>
        <dbReference type="ARBA" id="ARBA00010838"/>
    </source>
</evidence>
<gene>
    <name evidence="5" type="ORF">GCM10007981_13220</name>
</gene>
<sequence>MIAGESKVLIMLPAVPHVRIPGDYLIGAAISAYQVEGNNENADWWRYEKAGLLPASGEACRFWEMYRTDLDIMARLGLKALRLSLEWSRVEPRLGWFDDAAMDVYRDMMKEMRQRGITPVVTLHHFTNPIWFHDAGAWERGENLKYFLEYVDYVSKNLDVRYWLTINEVNLYPILAYLLGKFPPFKPDPAKMWTVLSNLLKAHGKAYDKLKRETNMVGIVINVMPVHPMNRLSPLDYIASTLVNKLYNLTPLNALKRGRLPDWLGGEAIGSLDYLGLNYYSRPRVRFSRRALIEFEEGRDNHMGFVVDPRGLGEAIELARRVGRPIMITENGVATDDDGFRIRFIREHLREAVRGGTIGYMYWSLLDNYEWERGYSARFGLIECKGSHRKIRGSAEYLGRVSRSMELD</sequence>